<dbReference type="STRING" id="53254.SAMN05660750_04177"/>
<dbReference type="GO" id="GO:0016747">
    <property type="term" value="F:acyltransferase activity, transferring groups other than amino-acyl groups"/>
    <property type="evidence" value="ECO:0007669"/>
    <property type="project" value="InterPro"/>
</dbReference>
<dbReference type="InterPro" id="IPR000182">
    <property type="entry name" value="GNAT_dom"/>
</dbReference>
<dbReference type="SUPFAM" id="SSF55729">
    <property type="entry name" value="Acyl-CoA N-acyltransferases (Nat)"/>
    <property type="match status" value="1"/>
</dbReference>
<protein>
    <submittedName>
        <fullName evidence="4">Acetyltransferase (GNAT) domain-containing protein</fullName>
    </submittedName>
</protein>
<dbReference type="Pfam" id="PF13673">
    <property type="entry name" value="Acetyltransf_10"/>
    <property type="match status" value="1"/>
</dbReference>
<dbReference type="PROSITE" id="PS51186">
    <property type="entry name" value="GNAT"/>
    <property type="match status" value="1"/>
</dbReference>
<dbReference type="OrthoDB" id="5243635at2"/>
<dbReference type="RefSeq" id="WP_055727845.1">
    <property type="nucleotide sequence ID" value="NZ_FUYX01000013.1"/>
</dbReference>
<feature type="domain" description="N-acetyltransferase" evidence="2">
    <location>
        <begin position="1"/>
        <end position="143"/>
    </location>
</feature>
<feature type="region of interest" description="Disordered" evidence="1">
    <location>
        <begin position="140"/>
        <end position="191"/>
    </location>
</feature>
<sequence length="191" mass="21059">MIIRRAVAADIAPAASLMAQAYATHFRPIIGDAALGFDQAHFAARFLRELTELTVLDADGVRGVLLVKDGHIAMLFAAETGQGHGAALLAHAEAHGAHSLEVFADNDGARRFYERAGWQVTRDYQREFAGAQHRFLRYEKPMTRQQHTSPHPEEARRAVSKDAPVRAGTSFETRSAIAPQDEGSRRSKETR</sequence>
<dbReference type="Proteomes" id="UP000051562">
    <property type="component" value="Unassembled WGS sequence"/>
</dbReference>
<keyword evidence="5" id="KW-1185">Reference proteome</keyword>
<keyword evidence="4" id="KW-0808">Transferase</keyword>
<gene>
    <name evidence="3" type="ORF">ARD30_12070</name>
    <name evidence="4" type="ORF">SAMN05660750_04177</name>
</gene>
<reference evidence="4 6" key="2">
    <citation type="submission" date="2017-02" db="EMBL/GenBank/DDBJ databases">
        <authorList>
            <person name="Peterson S.W."/>
        </authorList>
    </citation>
    <scope>NUCLEOTIDE SEQUENCE [LARGE SCALE GENOMIC DNA]</scope>
    <source>
        <strain evidence="4 6">DSM 9653</strain>
    </source>
</reference>
<proteinExistence type="predicted"/>
<accession>A0A0Q3L1T2</accession>
<evidence type="ECO:0000313" key="3">
    <source>
        <dbReference type="EMBL" id="KQK30684.1"/>
    </source>
</evidence>
<dbReference type="Gene3D" id="3.40.630.30">
    <property type="match status" value="1"/>
</dbReference>
<dbReference type="AlphaFoldDB" id="A0A0Q3L1T2"/>
<dbReference type="EMBL" id="LMAR01000033">
    <property type="protein sequence ID" value="KQK30684.1"/>
    <property type="molecule type" value="Genomic_DNA"/>
</dbReference>
<reference evidence="3 5" key="1">
    <citation type="submission" date="2015-10" db="EMBL/GenBank/DDBJ databases">
        <title>Draft genome of Bosea thiooxidans.</title>
        <authorList>
            <person name="Wang X."/>
        </authorList>
    </citation>
    <scope>NUCLEOTIDE SEQUENCE [LARGE SCALE GENOMIC DNA]</scope>
    <source>
        <strain evidence="3 5">CGMCC 9174</strain>
    </source>
</reference>
<evidence type="ECO:0000256" key="1">
    <source>
        <dbReference type="SAM" id="MobiDB-lite"/>
    </source>
</evidence>
<evidence type="ECO:0000313" key="5">
    <source>
        <dbReference type="Proteomes" id="UP000051562"/>
    </source>
</evidence>
<dbReference type="InterPro" id="IPR016181">
    <property type="entry name" value="Acyl_CoA_acyltransferase"/>
</dbReference>
<feature type="compositionally biased region" description="Basic and acidic residues" evidence="1">
    <location>
        <begin position="150"/>
        <end position="164"/>
    </location>
</feature>
<dbReference type="EMBL" id="FUYX01000013">
    <property type="protein sequence ID" value="SKC08829.1"/>
    <property type="molecule type" value="Genomic_DNA"/>
</dbReference>
<evidence type="ECO:0000259" key="2">
    <source>
        <dbReference type="PROSITE" id="PS51186"/>
    </source>
</evidence>
<evidence type="ECO:0000313" key="4">
    <source>
        <dbReference type="EMBL" id="SKC08829.1"/>
    </source>
</evidence>
<dbReference type="Proteomes" id="UP000190130">
    <property type="component" value="Unassembled WGS sequence"/>
</dbReference>
<feature type="compositionally biased region" description="Basic and acidic residues" evidence="1">
    <location>
        <begin position="182"/>
        <end position="191"/>
    </location>
</feature>
<organism evidence="3 5">
    <name type="scientific">Bosea thiooxidans</name>
    <dbReference type="NCBI Taxonomy" id="53254"/>
    <lineage>
        <taxon>Bacteria</taxon>
        <taxon>Pseudomonadati</taxon>
        <taxon>Pseudomonadota</taxon>
        <taxon>Alphaproteobacteria</taxon>
        <taxon>Hyphomicrobiales</taxon>
        <taxon>Boseaceae</taxon>
        <taxon>Bosea</taxon>
    </lineage>
</organism>
<name>A0A0Q3L1T2_9HYPH</name>
<evidence type="ECO:0000313" key="6">
    <source>
        <dbReference type="Proteomes" id="UP000190130"/>
    </source>
</evidence>